<dbReference type="PANTHER" id="PTHR24120:SF4">
    <property type="entry name" value="GH07239P"/>
    <property type="match status" value="1"/>
</dbReference>
<evidence type="ECO:0000313" key="5">
    <source>
        <dbReference type="Proteomes" id="UP000315496"/>
    </source>
</evidence>
<feature type="region of interest" description="Disordered" evidence="3">
    <location>
        <begin position="821"/>
        <end position="842"/>
    </location>
</feature>
<dbReference type="SUPFAM" id="SSF48403">
    <property type="entry name" value="Ankyrin repeat"/>
    <property type="match status" value="4"/>
</dbReference>
<feature type="compositionally biased region" description="Basic and acidic residues" evidence="3">
    <location>
        <begin position="371"/>
        <end position="391"/>
    </location>
</feature>
<feature type="compositionally biased region" description="Basic and acidic residues" evidence="3">
    <location>
        <begin position="1023"/>
        <end position="1040"/>
    </location>
</feature>
<name>A0A4Z1SU23_GIAMU</name>
<proteinExistence type="predicted"/>
<dbReference type="InterPro" id="IPR002110">
    <property type="entry name" value="Ankyrin_rpt"/>
</dbReference>
<comment type="caution">
    <text evidence="4">The sequence shown here is derived from an EMBL/GenBank/DDBJ whole genome shotgun (WGS) entry which is preliminary data.</text>
</comment>
<dbReference type="InterPro" id="IPR036770">
    <property type="entry name" value="Ankyrin_rpt-contain_sf"/>
</dbReference>
<feature type="compositionally biased region" description="Polar residues" evidence="3">
    <location>
        <begin position="227"/>
        <end position="241"/>
    </location>
</feature>
<feature type="region of interest" description="Disordered" evidence="3">
    <location>
        <begin position="456"/>
        <end position="481"/>
    </location>
</feature>
<keyword evidence="5" id="KW-1185">Reference proteome</keyword>
<dbReference type="VEuPathDB" id="GiardiaDB:GMRT_12802"/>
<feature type="compositionally biased region" description="Basic and acidic residues" evidence="3">
    <location>
        <begin position="880"/>
        <end position="891"/>
    </location>
</feature>
<feature type="region of interest" description="Disordered" evidence="3">
    <location>
        <begin position="323"/>
        <end position="402"/>
    </location>
</feature>
<dbReference type="PROSITE" id="PS50297">
    <property type="entry name" value="ANK_REP_REGION"/>
    <property type="match status" value="1"/>
</dbReference>
<feature type="coiled-coil region" evidence="2">
    <location>
        <begin position="292"/>
        <end position="319"/>
    </location>
</feature>
<evidence type="ECO:0000256" key="1">
    <source>
        <dbReference type="PROSITE-ProRule" id="PRU00023"/>
    </source>
</evidence>
<feature type="region of interest" description="Disordered" evidence="3">
    <location>
        <begin position="985"/>
        <end position="1051"/>
    </location>
</feature>
<dbReference type="OrthoDB" id="424503at2759"/>
<feature type="compositionally biased region" description="Polar residues" evidence="3">
    <location>
        <begin position="996"/>
        <end position="1005"/>
    </location>
</feature>
<feature type="repeat" description="ANK" evidence="1">
    <location>
        <begin position="624"/>
        <end position="656"/>
    </location>
</feature>
<organism evidence="4 5">
    <name type="scientific">Giardia muris</name>
    <dbReference type="NCBI Taxonomy" id="5742"/>
    <lineage>
        <taxon>Eukaryota</taxon>
        <taxon>Metamonada</taxon>
        <taxon>Diplomonadida</taxon>
        <taxon>Hexamitidae</taxon>
        <taxon>Giardiinae</taxon>
        <taxon>Giardia</taxon>
    </lineage>
</organism>
<evidence type="ECO:0000256" key="3">
    <source>
        <dbReference type="SAM" id="MobiDB-lite"/>
    </source>
</evidence>
<feature type="region of interest" description="Disordered" evidence="3">
    <location>
        <begin position="184"/>
        <end position="254"/>
    </location>
</feature>
<dbReference type="PANTHER" id="PTHR24120">
    <property type="entry name" value="GH07239P"/>
    <property type="match status" value="1"/>
</dbReference>
<feature type="compositionally biased region" description="Polar residues" evidence="3">
    <location>
        <begin position="893"/>
        <end position="903"/>
    </location>
</feature>
<reference evidence="4 5" key="1">
    <citation type="submission" date="2019-05" db="EMBL/GenBank/DDBJ databases">
        <title>The compact genome of Giardia muris reveals important steps in the evolution of intestinal protozoan parasites.</title>
        <authorList>
            <person name="Xu F."/>
            <person name="Jimenez-Gonzalez A."/>
            <person name="Einarsson E."/>
            <person name="Astvaldsson A."/>
            <person name="Peirasmaki D."/>
            <person name="Eckmann L."/>
            <person name="Andersson J.O."/>
            <person name="Svard S.G."/>
            <person name="Jerlstrom-Hultqvist J."/>
        </authorList>
    </citation>
    <scope>NUCLEOTIDE SEQUENCE [LARGE SCALE GENOMIC DNA]</scope>
    <source>
        <strain evidence="4 5">Roberts-Thomson</strain>
    </source>
</reference>
<feature type="compositionally biased region" description="Polar residues" evidence="3">
    <location>
        <begin position="323"/>
        <end position="333"/>
    </location>
</feature>
<evidence type="ECO:0000256" key="2">
    <source>
        <dbReference type="SAM" id="Coils"/>
    </source>
</evidence>
<sequence length="1365" mass="149067">MAQTDVWFDAVTAGNEERVRALIPSCARLYNAAGETALMVATRAFNSELVALLTPHESCILSSDGLTALGIAASIGNAAACKLLVKREGLIKLGNGRTPLILAAQAGQLKCARIVAAHHPAQRDAFGRTALDYAIQCDNLPIANMLVGIPEVQQKCLSQAVMIARGKGMNALAERLMAIRDTYGSLPPSAETTPNMAPVAAPRPGPEVPHVATYTEYSSDEHLRRSGASQKSRSLTASRGHSPSLVYRRGSDARSPRLPIEQSVCDIDHQLGIQGIRQLLSLRGLGIPANLVEIIVRKLQHNNAEIEALRRQLQNIHRHVTLSPMNTRSNTPRGKTVSAHDRSTRSLTPNALHDTVTDRHGAKTQVPGNPRDLDNATAPREEPHIPYEDPPSKPSLSPSVDYGEHASTVVHMDPIERRTGGSVMHLQQTERSEVPASMQLSQVGLSGMERSYPHVSDSFKFSGSRTQVGDRTDPTEEISTQSDTCALLRSYLEIDEETLNSNSDLMNAVLDKSIEDVQALVGAEKGVQNAQGRTALMYATETNFLDAAAILAPHEARIVDNHGITALMIATRLGNLQIMQMLLVSEATMVTHAQRTALMIAARFNQPHGAALLLDYEAGRTDIAGNTALHIAARYNHAEVARVIAPKEGGILSQDDETALMIAARHGHTEAVRALLPYEHHRQNNRGRTCLMELAICGWNVPSTLLDALIKGEACDVSADGVMAIEFALRNKHYALAERLTAIEGTEAVPYQFRNYAEPGLEATTELIQACREGDLVAAYCLRVQYAASLRCKEDPIHIALKHGHHDIAEMLRDVVVRNTQPQTSGDVSGTDKGSEMTTSNSGIRDLLETLTKHNASVHDDEWVSDLIVNDDETTESDDSDPRRHPSDSNRRTSGSPHSASQHTLHDGSLPNLIEKAPPPPVTSGAEESESSEYVPPPPSDDLNEGPRLVGGIPKRASAISVGYENEIKPSPIPFSMTLSQGTENIPYRQRLPQDRSYSSMTLSHSYEETSPPIRPSALRRQLQHDHVDVAEPPSRDPVRSHTRRLSGDDCQDFLVIQEESPRLGPTQDGRDVDAVTRQYTTNLNEPKPRRRRDSNVNQNTALMQAVIDGDAEAAANLLDEARRVNRLQQTALMLACERNRPGIAEMLVDAEAGMMCRSFEMRYWKFVPATALMIAGMTNAVECIEILADREAKMTDNIGKTALMGAAFCGHLRAVRLLMRYEYGMKTRFGTTALMIATRENKVSVVEELKGLEAGSIDANGMTAFMTACERGFTDCMNILAPLEAGRVVRKNEDASEQFTGLTVAALSGNFRCVAGIAPYEAAEHGETTIRALSGSTTLDQEQITQMVRIIRRAMRDSRKINSQ</sequence>
<dbReference type="PROSITE" id="PS50088">
    <property type="entry name" value="ANK_REPEAT"/>
    <property type="match status" value="1"/>
</dbReference>
<evidence type="ECO:0000313" key="4">
    <source>
        <dbReference type="EMBL" id="TNJ27118.1"/>
    </source>
</evidence>
<protein>
    <submittedName>
        <fullName evidence="4">Ankyrin repeat protein 1</fullName>
    </submittedName>
</protein>
<keyword evidence="1" id="KW-0040">ANK repeat</keyword>
<dbReference type="SMART" id="SM00248">
    <property type="entry name" value="ANK"/>
    <property type="match status" value="17"/>
</dbReference>
<dbReference type="Pfam" id="PF12796">
    <property type="entry name" value="Ank_2"/>
    <property type="match status" value="8"/>
</dbReference>
<keyword evidence="2" id="KW-0175">Coiled coil</keyword>
<dbReference type="Proteomes" id="UP000315496">
    <property type="component" value="Chromosome 4"/>
</dbReference>
<accession>A0A4Z1SU23</accession>
<gene>
    <name evidence="4" type="ORF">GMRT_12802</name>
</gene>
<dbReference type="EMBL" id="VDLU01000004">
    <property type="protein sequence ID" value="TNJ27118.1"/>
    <property type="molecule type" value="Genomic_DNA"/>
</dbReference>
<feature type="region of interest" description="Disordered" evidence="3">
    <location>
        <begin position="872"/>
        <end position="952"/>
    </location>
</feature>
<dbReference type="Gene3D" id="1.25.40.20">
    <property type="entry name" value="Ankyrin repeat-containing domain"/>
    <property type="match status" value="5"/>
</dbReference>